<dbReference type="SUPFAM" id="SSF56672">
    <property type="entry name" value="DNA/RNA polymerases"/>
    <property type="match status" value="1"/>
</dbReference>
<dbReference type="EC" id="2.7.7.7" evidence="1"/>
<dbReference type="InterPro" id="IPR043502">
    <property type="entry name" value="DNA/RNA_pol_sf"/>
</dbReference>
<evidence type="ECO:0000256" key="4">
    <source>
        <dbReference type="ARBA" id="ARBA00022932"/>
    </source>
</evidence>
<evidence type="ECO:0000256" key="1">
    <source>
        <dbReference type="ARBA" id="ARBA00012417"/>
    </source>
</evidence>
<protein>
    <recommendedName>
        <fullName evidence="1">DNA-directed DNA polymerase</fullName>
        <ecNumber evidence="1">2.7.7.7</ecNumber>
    </recommendedName>
</protein>
<dbReference type="PROSITE" id="PS00447">
    <property type="entry name" value="DNA_POLYMERASE_A"/>
    <property type="match status" value="1"/>
</dbReference>
<dbReference type="PANTHER" id="PTHR10133">
    <property type="entry name" value="DNA POLYMERASE I"/>
    <property type="match status" value="1"/>
</dbReference>
<dbReference type="Gene3D" id="3.30.70.370">
    <property type="match status" value="1"/>
</dbReference>
<dbReference type="InterPro" id="IPR002298">
    <property type="entry name" value="DNA_polymerase_A"/>
</dbReference>
<dbReference type="EMBL" id="HBEN01006660">
    <property type="protein sequence ID" value="CAD8438862.1"/>
    <property type="molecule type" value="Transcribed_RNA"/>
</dbReference>
<dbReference type="GO" id="GO:0003677">
    <property type="term" value="F:DNA binding"/>
    <property type="evidence" value="ECO:0007669"/>
    <property type="project" value="InterPro"/>
</dbReference>
<dbReference type="PRINTS" id="PR00868">
    <property type="entry name" value="DNAPOLI"/>
</dbReference>
<evidence type="ECO:0000256" key="2">
    <source>
        <dbReference type="ARBA" id="ARBA00022679"/>
    </source>
</evidence>
<dbReference type="GO" id="GO:0003887">
    <property type="term" value="F:DNA-directed DNA polymerase activity"/>
    <property type="evidence" value="ECO:0007669"/>
    <property type="project" value="UniProtKB-KW"/>
</dbReference>
<dbReference type="InterPro" id="IPR019760">
    <property type="entry name" value="DNA-dir_DNA_pol_A_CS"/>
</dbReference>
<dbReference type="PANTHER" id="PTHR10133:SF62">
    <property type="entry name" value="DNA POLYMERASE THETA"/>
    <property type="match status" value="1"/>
</dbReference>
<evidence type="ECO:0000256" key="3">
    <source>
        <dbReference type="ARBA" id="ARBA00022695"/>
    </source>
</evidence>
<feature type="domain" description="DNA-directed DNA polymerase family A palm" evidence="6">
    <location>
        <begin position="286"/>
        <end position="527"/>
    </location>
</feature>
<organism evidence="7">
    <name type="scientific">Micromonas pusilla</name>
    <name type="common">Picoplanktonic green alga</name>
    <name type="synonym">Chromulina pusilla</name>
    <dbReference type="NCBI Taxonomy" id="38833"/>
    <lineage>
        <taxon>Eukaryota</taxon>
        <taxon>Viridiplantae</taxon>
        <taxon>Chlorophyta</taxon>
        <taxon>Mamiellophyceae</taxon>
        <taxon>Mamiellales</taxon>
        <taxon>Mamiellaceae</taxon>
        <taxon>Micromonas</taxon>
    </lineage>
</organism>
<evidence type="ECO:0000256" key="5">
    <source>
        <dbReference type="ARBA" id="ARBA00049244"/>
    </source>
</evidence>
<sequence>MAWLHAPDSTHEGGVDEARRTCFSDAVIDPSRRKDTSTTNASFSERDAFLKFRRDLASSAALVQAFRRASSHDARLRANPDLLARFARTTLRECRVAALLGVMEHAGIGFDVSYARRLVSHLRKEVESIEREADAAAVTNADGSRLNLAAPAQVAEALFVTLRLQKPPAVKAGRNDGLTHNSTRDEVLRALACDKNAHPLVGLVLRHRAASRAAATCASYVSMYEKENGARDCDSSFGRLRCEWNNTRTATGRLSSSNPNLQAVGGGVESHREAARDEKSEDAFLSLRGAFVAPSGRVLLAADYSQIELRVLAHLARDPKLLEILAPPPKRDEERGCSERFNDAFERIWNEGRRVAASAPVTPADRAKAKTTVYGLLYGQGEAGLAHKLGVSREEAGDITRALYAAFPSLRKFVRETRFEARRARGAFLPLAARLRPLPGFGSADASARAEAERRAVNTLVQGTAADLMKLAMERWCRVVSAEEKEEPSSGKKSEPSLAAPPGFDASRASLVAQIHDELMFEVDDDVACVEATAECVRRCMEGAAEELGLVGLWTPTKVTVGKNWGALVSIDAFVARMREEK</sequence>
<gene>
    <name evidence="7" type="ORF">MSP1401_LOCUS5452</name>
</gene>
<keyword evidence="4" id="KW-0239">DNA-directed DNA polymerase</keyword>
<dbReference type="Gene3D" id="1.10.150.20">
    <property type="entry name" value="5' to 3' exonuclease, C-terminal subdomain"/>
    <property type="match status" value="1"/>
</dbReference>
<dbReference type="Gene3D" id="1.20.1060.10">
    <property type="entry name" value="Taq DNA Polymerase, Chain T, domain 4"/>
    <property type="match status" value="1"/>
</dbReference>
<dbReference type="AlphaFoldDB" id="A0A7S0D1U5"/>
<comment type="catalytic activity">
    <reaction evidence="5">
        <text>DNA(n) + a 2'-deoxyribonucleoside 5'-triphosphate = DNA(n+1) + diphosphate</text>
        <dbReference type="Rhea" id="RHEA:22508"/>
        <dbReference type="Rhea" id="RHEA-COMP:17339"/>
        <dbReference type="Rhea" id="RHEA-COMP:17340"/>
        <dbReference type="ChEBI" id="CHEBI:33019"/>
        <dbReference type="ChEBI" id="CHEBI:61560"/>
        <dbReference type="ChEBI" id="CHEBI:173112"/>
        <dbReference type="EC" id="2.7.7.7"/>
    </reaction>
</comment>
<dbReference type="InterPro" id="IPR001098">
    <property type="entry name" value="DNA-dir_DNA_pol_A_palm_dom"/>
</dbReference>
<name>A0A7S0D1U5_MICPS</name>
<dbReference type="GO" id="GO:0006302">
    <property type="term" value="P:double-strand break repair"/>
    <property type="evidence" value="ECO:0007669"/>
    <property type="project" value="TreeGrafter"/>
</dbReference>
<accession>A0A7S0D1U5</accession>
<dbReference type="Pfam" id="PF00476">
    <property type="entry name" value="DNA_pol_A"/>
    <property type="match status" value="1"/>
</dbReference>
<keyword evidence="3" id="KW-0548">Nucleotidyltransferase</keyword>
<proteinExistence type="predicted"/>
<evidence type="ECO:0000313" key="7">
    <source>
        <dbReference type="EMBL" id="CAD8438862.1"/>
    </source>
</evidence>
<evidence type="ECO:0000259" key="6">
    <source>
        <dbReference type="SMART" id="SM00482"/>
    </source>
</evidence>
<keyword evidence="2" id="KW-0808">Transferase</keyword>
<dbReference type="CDD" id="cd08638">
    <property type="entry name" value="DNA_pol_A_theta"/>
    <property type="match status" value="1"/>
</dbReference>
<dbReference type="SMART" id="SM00482">
    <property type="entry name" value="POLAc"/>
    <property type="match status" value="1"/>
</dbReference>
<reference evidence="7" key="1">
    <citation type="submission" date="2021-01" db="EMBL/GenBank/DDBJ databases">
        <authorList>
            <person name="Corre E."/>
            <person name="Pelletier E."/>
            <person name="Niang G."/>
            <person name="Scheremetjew M."/>
            <person name="Finn R."/>
            <person name="Kale V."/>
            <person name="Holt S."/>
            <person name="Cochrane G."/>
            <person name="Meng A."/>
            <person name="Brown T."/>
            <person name="Cohen L."/>
        </authorList>
    </citation>
    <scope>NUCLEOTIDE SEQUENCE</scope>
    <source>
        <strain evidence="7">CCAC1681</strain>
    </source>
</reference>
<dbReference type="GO" id="GO:0006261">
    <property type="term" value="P:DNA-templated DNA replication"/>
    <property type="evidence" value="ECO:0007669"/>
    <property type="project" value="InterPro"/>
</dbReference>